<accession>A0A0F9MNK5</accession>
<comment type="caution">
    <text evidence="2">The sequence shown here is derived from an EMBL/GenBank/DDBJ whole genome shotgun (WGS) entry which is preliminary data.</text>
</comment>
<reference evidence="2" key="1">
    <citation type="journal article" date="2015" name="Nature">
        <title>Complex archaea that bridge the gap between prokaryotes and eukaryotes.</title>
        <authorList>
            <person name="Spang A."/>
            <person name="Saw J.H."/>
            <person name="Jorgensen S.L."/>
            <person name="Zaremba-Niedzwiedzka K."/>
            <person name="Martijn J."/>
            <person name="Lind A.E."/>
            <person name="van Eijk R."/>
            <person name="Schleper C."/>
            <person name="Guy L."/>
            <person name="Ettema T.J."/>
        </authorList>
    </citation>
    <scope>NUCLEOTIDE SEQUENCE</scope>
</reference>
<protein>
    <submittedName>
        <fullName evidence="2">Uncharacterized protein</fullName>
    </submittedName>
</protein>
<name>A0A0F9MNK5_9ZZZZ</name>
<evidence type="ECO:0000256" key="1">
    <source>
        <dbReference type="SAM" id="MobiDB-lite"/>
    </source>
</evidence>
<organism evidence="2">
    <name type="scientific">marine sediment metagenome</name>
    <dbReference type="NCBI Taxonomy" id="412755"/>
    <lineage>
        <taxon>unclassified sequences</taxon>
        <taxon>metagenomes</taxon>
        <taxon>ecological metagenomes</taxon>
    </lineage>
</organism>
<evidence type="ECO:0000313" key="2">
    <source>
        <dbReference type="EMBL" id="KKN08930.1"/>
    </source>
</evidence>
<dbReference type="EMBL" id="LAZR01004402">
    <property type="protein sequence ID" value="KKN08930.1"/>
    <property type="molecule type" value="Genomic_DNA"/>
</dbReference>
<feature type="compositionally biased region" description="Basic and acidic residues" evidence="1">
    <location>
        <begin position="69"/>
        <end position="85"/>
    </location>
</feature>
<proteinExistence type="predicted"/>
<dbReference type="AlphaFoldDB" id="A0A0F9MNK5"/>
<gene>
    <name evidence="2" type="ORF">LCGC14_1051840</name>
</gene>
<sequence>MTRIKLGQVVRDKLSGTEGTAVSRTEWLHGCVRIQIQPPGTKDGCPFDTFVVDEPACEVVRKKAAPKAEPSHGPRADPGRASDPV</sequence>
<feature type="region of interest" description="Disordered" evidence="1">
    <location>
        <begin position="61"/>
        <end position="85"/>
    </location>
</feature>